<feature type="signal peptide" evidence="2">
    <location>
        <begin position="1"/>
        <end position="20"/>
    </location>
</feature>
<evidence type="ECO:0000313" key="4">
    <source>
        <dbReference type="Proteomes" id="UP000030686"/>
    </source>
</evidence>
<protein>
    <submittedName>
        <fullName evidence="3">Genomic scaffold, ProqFM164S02</fullName>
    </submittedName>
</protein>
<feature type="region of interest" description="Disordered" evidence="1">
    <location>
        <begin position="117"/>
        <end position="141"/>
    </location>
</feature>
<dbReference type="Proteomes" id="UP000030686">
    <property type="component" value="Unassembled WGS sequence"/>
</dbReference>
<proteinExistence type="predicted"/>
<feature type="chain" id="PRO_5004879521" evidence="2">
    <location>
        <begin position="21"/>
        <end position="187"/>
    </location>
</feature>
<gene>
    <name evidence="3" type="ORF">PROQFM164_S02g000272</name>
</gene>
<evidence type="ECO:0000256" key="1">
    <source>
        <dbReference type="SAM" id="MobiDB-lite"/>
    </source>
</evidence>
<keyword evidence="2" id="KW-0732">Signal</keyword>
<keyword evidence="4" id="KW-1185">Reference proteome</keyword>
<name>W6Q0P8_PENRF</name>
<dbReference type="STRING" id="1365484.W6Q0P8"/>
<feature type="compositionally biased region" description="Acidic residues" evidence="1">
    <location>
        <begin position="126"/>
        <end position="138"/>
    </location>
</feature>
<accession>W6Q0P8</accession>
<sequence length="187" mass="19906">MHYLKPILPFILAAATFASAATTTATLADNAMNTTCVSDNILQQCVQPMQSTLANCAPDDWNCQCTSSTNILDCYDNCPNDTSRKDAESMRQQNCANAKAHVPTSISTAASAISSSRAAATRSTDIEDGTEISDSEAENEFKEHPIKQYSGLEANSIPRPEQGSASVLRMGGCLSFLGLALSIILSF</sequence>
<dbReference type="OrthoDB" id="2507140at2759"/>
<dbReference type="EMBL" id="HG792016">
    <property type="protein sequence ID" value="CDM30123.1"/>
    <property type="molecule type" value="Genomic_DNA"/>
</dbReference>
<dbReference type="OMA" id="CAPDDWN"/>
<dbReference type="AlphaFoldDB" id="W6Q0P8"/>
<organism evidence="3 4">
    <name type="scientific">Penicillium roqueforti (strain FM164)</name>
    <dbReference type="NCBI Taxonomy" id="1365484"/>
    <lineage>
        <taxon>Eukaryota</taxon>
        <taxon>Fungi</taxon>
        <taxon>Dikarya</taxon>
        <taxon>Ascomycota</taxon>
        <taxon>Pezizomycotina</taxon>
        <taxon>Eurotiomycetes</taxon>
        <taxon>Eurotiomycetidae</taxon>
        <taxon>Eurotiales</taxon>
        <taxon>Aspergillaceae</taxon>
        <taxon>Penicillium</taxon>
    </lineage>
</organism>
<evidence type="ECO:0000313" key="3">
    <source>
        <dbReference type="EMBL" id="CDM30123.1"/>
    </source>
</evidence>
<reference evidence="3" key="1">
    <citation type="journal article" date="2014" name="Nat. Commun.">
        <title>Multiple recent horizontal transfers of a large genomic region in cheese making fungi.</title>
        <authorList>
            <person name="Cheeseman K."/>
            <person name="Ropars J."/>
            <person name="Renault P."/>
            <person name="Dupont J."/>
            <person name="Gouzy J."/>
            <person name="Branca A."/>
            <person name="Abraham A.L."/>
            <person name="Ceppi M."/>
            <person name="Conseiller E."/>
            <person name="Debuchy R."/>
            <person name="Malagnac F."/>
            <person name="Goarin A."/>
            <person name="Silar P."/>
            <person name="Lacoste S."/>
            <person name="Sallet E."/>
            <person name="Bensimon A."/>
            <person name="Giraud T."/>
            <person name="Brygoo Y."/>
        </authorList>
    </citation>
    <scope>NUCLEOTIDE SEQUENCE [LARGE SCALE GENOMIC DNA]</scope>
    <source>
        <strain evidence="3">FM164</strain>
    </source>
</reference>
<evidence type="ECO:0000256" key="2">
    <source>
        <dbReference type="SAM" id="SignalP"/>
    </source>
</evidence>